<dbReference type="EMBL" id="BAAAIZ010000059">
    <property type="protein sequence ID" value="GAA1427656.1"/>
    <property type="molecule type" value="Genomic_DNA"/>
</dbReference>
<name>A0ABP4JSQ0_9ACTN</name>
<organism evidence="3 4">
    <name type="scientific">Streptomyces thermospinosisporus</name>
    <dbReference type="NCBI Taxonomy" id="161482"/>
    <lineage>
        <taxon>Bacteria</taxon>
        <taxon>Bacillati</taxon>
        <taxon>Actinomycetota</taxon>
        <taxon>Actinomycetes</taxon>
        <taxon>Kitasatosporales</taxon>
        <taxon>Streptomycetaceae</taxon>
        <taxon>Streptomyces</taxon>
    </lineage>
</organism>
<keyword evidence="2" id="KW-1133">Transmembrane helix</keyword>
<proteinExistence type="predicted"/>
<comment type="caution">
    <text evidence="3">The sequence shown here is derived from an EMBL/GenBank/DDBJ whole genome shotgun (WGS) entry which is preliminary data.</text>
</comment>
<evidence type="ECO:0000256" key="2">
    <source>
        <dbReference type="SAM" id="Phobius"/>
    </source>
</evidence>
<keyword evidence="2" id="KW-0472">Membrane</keyword>
<sequence length="82" mass="7890">MAGSYSAGGTPDTSGERDAGAPAVSAECHDGAPRLSLTAVPHRARCSAAKALAVAVPAPLVGLLTTLAALLAARAGPEAGRA</sequence>
<gene>
    <name evidence="3" type="ORF">GCM10009601_39270</name>
</gene>
<evidence type="ECO:0000313" key="4">
    <source>
        <dbReference type="Proteomes" id="UP001500973"/>
    </source>
</evidence>
<feature type="region of interest" description="Disordered" evidence="1">
    <location>
        <begin position="1"/>
        <end position="27"/>
    </location>
</feature>
<accession>A0ABP4JSQ0</accession>
<dbReference type="RefSeq" id="WP_425580755.1">
    <property type="nucleotide sequence ID" value="NZ_BAAAIZ010000059.1"/>
</dbReference>
<evidence type="ECO:0000313" key="3">
    <source>
        <dbReference type="EMBL" id="GAA1427656.1"/>
    </source>
</evidence>
<protein>
    <submittedName>
        <fullName evidence="3">Uncharacterized protein</fullName>
    </submittedName>
</protein>
<evidence type="ECO:0000256" key="1">
    <source>
        <dbReference type="SAM" id="MobiDB-lite"/>
    </source>
</evidence>
<keyword evidence="2" id="KW-0812">Transmembrane</keyword>
<keyword evidence="4" id="KW-1185">Reference proteome</keyword>
<feature type="transmembrane region" description="Helical" evidence="2">
    <location>
        <begin position="51"/>
        <end position="73"/>
    </location>
</feature>
<dbReference type="Proteomes" id="UP001500973">
    <property type="component" value="Unassembled WGS sequence"/>
</dbReference>
<reference evidence="4" key="1">
    <citation type="journal article" date="2019" name="Int. J. Syst. Evol. Microbiol.">
        <title>The Global Catalogue of Microorganisms (GCM) 10K type strain sequencing project: providing services to taxonomists for standard genome sequencing and annotation.</title>
        <authorList>
            <consortium name="The Broad Institute Genomics Platform"/>
            <consortium name="The Broad Institute Genome Sequencing Center for Infectious Disease"/>
            <person name="Wu L."/>
            <person name="Ma J."/>
        </authorList>
    </citation>
    <scope>NUCLEOTIDE SEQUENCE [LARGE SCALE GENOMIC DNA]</scope>
    <source>
        <strain evidence="4">JCM 11756</strain>
    </source>
</reference>